<gene>
    <name evidence="5" type="ORF">PG999_005495</name>
</gene>
<accession>A0AAW0R286</accession>
<dbReference type="PANTHER" id="PTHR33365:SF11">
    <property type="entry name" value="TAT PATHWAY SIGNAL SEQUENCE"/>
    <property type="match status" value="1"/>
</dbReference>
<protein>
    <recommendedName>
        <fullName evidence="7">Oxidase ustYa</fullName>
    </recommendedName>
</protein>
<organism evidence="5 6">
    <name type="scientific">Apiospora kogelbergensis</name>
    <dbReference type="NCBI Taxonomy" id="1337665"/>
    <lineage>
        <taxon>Eukaryota</taxon>
        <taxon>Fungi</taxon>
        <taxon>Dikarya</taxon>
        <taxon>Ascomycota</taxon>
        <taxon>Pezizomycotina</taxon>
        <taxon>Sordariomycetes</taxon>
        <taxon>Xylariomycetidae</taxon>
        <taxon>Amphisphaeriales</taxon>
        <taxon>Apiosporaceae</taxon>
        <taxon>Apiospora</taxon>
    </lineage>
</organism>
<keyword evidence="4" id="KW-0812">Transmembrane</keyword>
<keyword evidence="4" id="KW-0472">Membrane</keyword>
<keyword evidence="6" id="KW-1185">Reference proteome</keyword>
<keyword evidence="4" id="KW-1133">Transmembrane helix</keyword>
<dbReference type="Proteomes" id="UP001392437">
    <property type="component" value="Unassembled WGS sequence"/>
</dbReference>
<keyword evidence="2" id="KW-0560">Oxidoreductase</keyword>
<evidence type="ECO:0000256" key="3">
    <source>
        <dbReference type="ARBA" id="ARBA00035112"/>
    </source>
</evidence>
<dbReference type="GO" id="GO:0016491">
    <property type="term" value="F:oxidoreductase activity"/>
    <property type="evidence" value="ECO:0007669"/>
    <property type="project" value="UniProtKB-KW"/>
</dbReference>
<comment type="pathway">
    <text evidence="1">Mycotoxin biosynthesis.</text>
</comment>
<evidence type="ECO:0000313" key="5">
    <source>
        <dbReference type="EMBL" id="KAK8121375.1"/>
    </source>
</evidence>
<dbReference type="InterPro" id="IPR021765">
    <property type="entry name" value="UstYa-like"/>
</dbReference>
<dbReference type="Pfam" id="PF11807">
    <property type="entry name" value="UstYa"/>
    <property type="match status" value="1"/>
</dbReference>
<feature type="transmembrane region" description="Helical" evidence="4">
    <location>
        <begin position="6"/>
        <end position="25"/>
    </location>
</feature>
<evidence type="ECO:0000313" key="6">
    <source>
        <dbReference type="Proteomes" id="UP001392437"/>
    </source>
</evidence>
<sequence>MIPLHWVLHAVLVLVIVGLVLDRSYHEERYGQMEVAGDLTGFAPKMSQQITNFAPDTAFVPDNISEFFTETVQKKWLSIVPKGLGYVKVHDPENYNNLPTPLVGYSPNTFTTSVTHQLHCLHSIVSTFATMTSSDNSTEEGADVEAWHLSHCFDYLRQSIMCCGDMALEGTHTTFPDGSIGSDGWDAKHVCKDYRQILTHLEEQRANDDIWI</sequence>
<comment type="caution">
    <text evidence="5">The sequence shown here is derived from an EMBL/GenBank/DDBJ whole genome shotgun (WGS) entry which is preliminary data.</text>
</comment>
<dbReference type="AlphaFoldDB" id="A0AAW0R286"/>
<evidence type="ECO:0000256" key="1">
    <source>
        <dbReference type="ARBA" id="ARBA00004685"/>
    </source>
</evidence>
<reference evidence="5 6" key="1">
    <citation type="submission" date="2023-01" db="EMBL/GenBank/DDBJ databases">
        <title>Analysis of 21 Apiospora genomes using comparative genomics revels a genus with tremendous synthesis potential of carbohydrate active enzymes and secondary metabolites.</title>
        <authorList>
            <person name="Sorensen T."/>
        </authorList>
    </citation>
    <scope>NUCLEOTIDE SEQUENCE [LARGE SCALE GENOMIC DNA]</scope>
    <source>
        <strain evidence="5 6">CBS 117206</strain>
    </source>
</reference>
<dbReference type="EMBL" id="JAQQWP010000004">
    <property type="protein sequence ID" value="KAK8121375.1"/>
    <property type="molecule type" value="Genomic_DNA"/>
</dbReference>
<dbReference type="GO" id="GO:0043386">
    <property type="term" value="P:mycotoxin biosynthetic process"/>
    <property type="evidence" value="ECO:0007669"/>
    <property type="project" value="InterPro"/>
</dbReference>
<evidence type="ECO:0000256" key="2">
    <source>
        <dbReference type="ARBA" id="ARBA00023002"/>
    </source>
</evidence>
<comment type="similarity">
    <text evidence="3">Belongs to the ustYa family.</text>
</comment>
<name>A0AAW0R286_9PEZI</name>
<evidence type="ECO:0000256" key="4">
    <source>
        <dbReference type="SAM" id="Phobius"/>
    </source>
</evidence>
<dbReference type="PANTHER" id="PTHR33365">
    <property type="entry name" value="YALI0B05434P"/>
    <property type="match status" value="1"/>
</dbReference>
<evidence type="ECO:0008006" key="7">
    <source>
        <dbReference type="Google" id="ProtNLM"/>
    </source>
</evidence>
<proteinExistence type="inferred from homology"/>